<dbReference type="EC" id="3.6.1.10" evidence="3"/>
<evidence type="ECO:0000313" key="16">
    <source>
        <dbReference type="Proteomes" id="UP000218811"/>
    </source>
</evidence>
<accession>A0A2H3JWV4</accession>
<keyword evidence="7" id="KW-0378">Hydrolase</keyword>
<organism evidence="15 16">
    <name type="scientific">Wolfiporia cocos (strain MD-104)</name>
    <name type="common">Brown rot fungus</name>
    <dbReference type="NCBI Taxonomy" id="742152"/>
    <lineage>
        <taxon>Eukaryota</taxon>
        <taxon>Fungi</taxon>
        <taxon>Dikarya</taxon>
        <taxon>Basidiomycota</taxon>
        <taxon>Agaricomycotina</taxon>
        <taxon>Agaricomycetes</taxon>
        <taxon>Polyporales</taxon>
        <taxon>Phaeolaceae</taxon>
        <taxon>Wolfiporia</taxon>
    </lineage>
</organism>
<evidence type="ECO:0000259" key="14">
    <source>
        <dbReference type="Pfam" id="PF00149"/>
    </source>
</evidence>
<evidence type="ECO:0000256" key="1">
    <source>
        <dbReference type="ARBA" id="ARBA00004576"/>
    </source>
</evidence>
<dbReference type="GO" id="GO:0005615">
    <property type="term" value="C:extracellular space"/>
    <property type="evidence" value="ECO:0007669"/>
    <property type="project" value="TreeGrafter"/>
</dbReference>
<evidence type="ECO:0000256" key="2">
    <source>
        <dbReference type="ARBA" id="ARBA00010399"/>
    </source>
</evidence>
<dbReference type="GO" id="GO:0005774">
    <property type="term" value="C:vacuolar membrane"/>
    <property type="evidence" value="ECO:0007669"/>
    <property type="project" value="UniProtKB-SubCell"/>
</dbReference>
<gene>
    <name evidence="15" type="ORF">WOLCODRAFT_24565</name>
</gene>
<keyword evidence="6" id="KW-0812">Transmembrane</keyword>
<dbReference type="InterPro" id="IPR012358">
    <property type="entry name" value="EndopolyPtase_N1"/>
</dbReference>
<dbReference type="OrthoDB" id="348678at2759"/>
<evidence type="ECO:0000256" key="3">
    <source>
        <dbReference type="ARBA" id="ARBA00012459"/>
    </source>
</evidence>
<keyword evidence="11" id="KW-0325">Glycoprotein</keyword>
<name>A0A2H3JWV4_WOLCO</name>
<dbReference type="GO" id="GO:0008081">
    <property type="term" value="F:phosphoric diester hydrolase activity"/>
    <property type="evidence" value="ECO:0007669"/>
    <property type="project" value="TreeGrafter"/>
</dbReference>
<dbReference type="Pfam" id="PF00149">
    <property type="entry name" value="Metallophos"/>
    <property type="match status" value="1"/>
</dbReference>
<dbReference type="GO" id="GO:0004309">
    <property type="term" value="F:exopolyphosphatase activity"/>
    <property type="evidence" value="ECO:0007669"/>
    <property type="project" value="TreeGrafter"/>
</dbReference>
<sequence length="549" mass="62963">MLKLKLLPLLFLLSSFAAEAFAAPAQAPMEMPAEPLRKLQGRFLHITDMHPDPHYRPDMSEKSACHRNKPKKASPRSGDYGMPYSQCDSPFTLTNLTMDFLEKEWSSEIDFVIWTGDSARHDNDRKKPRTTNEIYMLNRAMARRMEEVFTIKGIPVIPSIGNNDVWPHNIMLPGPNTVTSEFSSIWRSFVPFASYQVFQRGGYFSVEVVPGALAVISLNTMYFYHSNTAVGGCDAMDSQDPGNLQFDWLEVQLEVFRGRGMQVWISGHVPPSAVNFFPDCYARYTELSLRYQDTILGHLYGHMNADHFYFLDAEHLRDQRSQEKRAVFDNPRTEKRKGLYKSLLKDFEDMPKTSKNTSYDGYAVVNVSPSVVPNPYMPSFRIFTYNITGTPYAPSHLDGQAAISTCNANTERSTRCKDQKHWHTHPESPSRTNRLWTPLGYAQYYLPALDASSKKHPPKYRLEYLTYPLALLHPPDAAAEAQFAYPIPRRHLPKSLRNATRSESKYAPYRLEDLTIPSWTGLARRLAEGTEEKLRKRFRKYMYMGADEA</sequence>
<feature type="compositionally biased region" description="Basic and acidic residues" evidence="12">
    <location>
        <begin position="54"/>
        <end position="64"/>
    </location>
</feature>
<dbReference type="Proteomes" id="UP000218811">
    <property type="component" value="Unassembled WGS sequence"/>
</dbReference>
<keyword evidence="9" id="KW-1133">Transmembrane helix</keyword>
<protein>
    <recommendedName>
        <fullName evidence="4">Endopolyphosphatase</fullName>
        <ecNumber evidence="3">3.6.1.10</ecNumber>
    </recommendedName>
</protein>
<dbReference type="PANTHER" id="PTHR10340:SF55">
    <property type="entry name" value="ENDOPOLYPHOSPHATASE"/>
    <property type="match status" value="1"/>
</dbReference>
<evidence type="ECO:0000256" key="6">
    <source>
        <dbReference type="ARBA" id="ARBA00022692"/>
    </source>
</evidence>
<evidence type="ECO:0000256" key="9">
    <source>
        <dbReference type="ARBA" id="ARBA00022989"/>
    </source>
</evidence>
<feature type="region of interest" description="Disordered" evidence="12">
    <location>
        <begin position="54"/>
        <end position="80"/>
    </location>
</feature>
<keyword evidence="10" id="KW-0472">Membrane</keyword>
<evidence type="ECO:0000256" key="7">
    <source>
        <dbReference type="ARBA" id="ARBA00022801"/>
    </source>
</evidence>
<keyword evidence="8" id="KW-0735">Signal-anchor</keyword>
<evidence type="ECO:0000256" key="11">
    <source>
        <dbReference type="ARBA" id="ARBA00023180"/>
    </source>
</evidence>
<comment type="similarity">
    <text evidence="2">Belongs to the endopolyphosphatase PPN1 family.</text>
</comment>
<evidence type="ECO:0000256" key="4">
    <source>
        <dbReference type="ARBA" id="ARBA00014458"/>
    </source>
</evidence>
<keyword evidence="13" id="KW-0732">Signal</keyword>
<dbReference type="InterPro" id="IPR004843">
    <property type="entry name" value="Calcineurin-like_PHP"/>
</dbReference>
<keyword evidence="16" id="KW-1185">Reference proteome</keyword>
<dbReference type="GO" id="GO:0006798">
    <property type="term" value="P:polyphosphate catabolic process"/>
    <property type="evidence" value="ECO:0007669"/>
    <property type="project" value="TreeGrafter"/>
</dbReference>
<evidence type="ECO:0000256" key="10">
    <source>
        <dbReference type="ARBA" id="ARBA00023136"/>
    </source>
</evidence>
<feature type="chain" id="PRO_5013689041" description="Endopolyphosphatase" evidence="13">
    <location>
        <begin position="23"/>
        <end position="549"/>
    </location>
</feature>
<dbReference type="PANTHER" id="PTHR10340">
    <property type="entry name" value="SPHINGOMYELIN PHOSPHODIESTERASE"/>
    <property type="match status" value="1"/>
</dbReference>
<dbReference type="CDD" id="cd00842">
    <property type="entry name" value="MPP_ASMase"/>
    <property type="match status" value="1"/>
</dbReference>
<evidence type="ECO:0000256" key="8">
    <source>
        <dbReference type="ARBA" id="ARBA00022968"/>
    </source>
</evidence>
<dbReference type="STRING" id="742152.A0A2H3JWV4"/>
<dbReference type="OMA" id="LRFQDTI"/>
<evidence type="ECO:0000256" key="12">
    <source>
        <dbReference type="SAM" id="MobiDB-lite"/>
    </source>
</evidence>
<comment type="subcellular location">
    <subcellularLocation>
        <location evidence="1">Vacuole membrane</location>
        <topology evidence="1">Single-pass type II membrane protein</topology>
    </subcellularLocation>
</comment>
<reference evidence="15 16" key="1">
    <citation type="journal article" date="2012" name="Science">
        <title>The Paleozoic origin of enzymatic lignin decomposition reconstructed from 31 fungal genomes.</title>
        <authorList>
            <person name="Floudas D."/>
            <person name="Binder M."/>
            <person name="Riley R."/>
            <person name="Barry K."/>
            <person name="Blanchette R.A."/>
            <person name="Henrissat B."/>
            <person name="Martinez A.T."/>
            <person name="Otillar R."/>
            <person name="Spatafora J.W."/>
            <person name="Yadav J.S."/>
            <person name="Aerts A."/>
            <person name="Benoit I."/>
            <person name="Boyd A."/>
            <person name="Carlson A."/>
            <person name="Copeland A."/>
            <person name="Coutinho P.M."/>
            <person name="de Vries R.P."/>
            <person name="Ferreira P."/>
            <person name="Findley K."/>
            <person name="Foster B."/>
            <person name="Gaskell J."/>
            <person name="Glotzer D."/>
            <person name="Gorecki P."/>
            <person name="Heitman J."/>
            <person name="Hesse C."/>
            <person name="Hori C."/>
            <person name="Igarashi K."/>
            <person name="Jurgens J.A."/>
            <person name="Kallen N."/>
            <person name="Kersten P."/>
            <person name="Kohler A."/>
            <person name="Kuees U."/>
            <person name="Kumar T.K.A."/>
            <person name="Kuo A."/>
            <person name="LaButti K."/>
            <person name="Larrondo L.F."/>
            <person name="Lindquist E."/>
            <person name="Ling A."/>
            <person name="Lombard V."/>
            <person name="Lucas S."/>
            <person name="Lundell T."/>
            <person name="Martin R."/>
            <person name="McLaughlin D.J."/>
            <person name="Morgenstern I."/>
            <person name="Morin E."/>
            <person name="Murat C."/>
            <person name="Nagy L.G."/>
            <person name="Nolan M."/>
            <person name="Ohm R.A."/>
            <person name="Patyshakuliyeva A."/>
            <person name="Rokas A."/>
            <person name="Ruiz-Duenas F.J."/>
            <person name="Sabat G."/>
            <person name="Salamov A."/>
            <person name="Samejima M."/>
            <person name="Schmutz J."/>
            <person name="Slot J.C."/>
            <person name="St John F."/>
            <person name="Stenlid J."/>
            <person name="Sun H."/>
            <person name="Sun S."/>
            <person name="Syed K."/>
            <person name="Tsang A."/>
            <person name="Wiebenga A."/>
            <person name="Young D."/>
            <person name="Pisabarro A."/>
            <person name="Eastwood D.C."/>
            <person name="Martin F."/>
            <person name="Cullen D."/>
            <person name="Grigoriev I.V."/>
            <person name="Hibbett D.S."/>
        </authorList>
    </citation>
    <scope>NUCLEOTIDE SEQUENCE [LARGE SCALE GENOMIC DNA]</scope>
    <source>
        <strain evidence="15 16">MD-104</strain>
    </source>
</reference>
<proteinExistence type="inferred from homology"/>
<dbReference type="InterPro" id="IPR041805">
    <property type="entry name" value="ASMase/PPN1_MPP"/>
</dbReference>
<feature type="compositionally biased region" description="Basic residues" evidence="12">
    <location>
        <begin position="65"/>
        <end position="74"/>
    </location>
</feature>
<dbReference type="Gene3D" id="3.60.21.10">
    <property type="match status" value="1"/>
</dbReference>
<keyword evidence="5" id="KW-0926">Vacuole</keyword>
<dbReference type="GO" id="GO:0000298">
    <property type="term" value="F:endopolyphosphatase activity"/>
    <property type="evidence" value="ECO:0007669"/>
    <property type="project" value="UniProtKB-EC"/>
</dbReference>
<evidence type="ECO:0000313" key="15">
    <source>
        <dbReference type="EMBL" id="PCH41204.1"/>
    </source>
</evidence>
<dbReference type="EMBL" id="KB468113">
    <property type="protein sequence ID" value="PCH41204.1"/>
    <property type="molecule type" value="Genomic_DNA"/>
</dbReference>
<dbReference type="GO" id="GO:0000324">
    <property type="term" value="C:fungal-type vacuole"/>
    <property type="evidence" value="ECO:0007669"/>
    <property type="project" value="TreeGrafter"/>
</dbReference>
<evidence type="ECO:0000256" key="5">
    <source>
        <dbReference type="ARBA" id="ARBA00022554"/>
    </source>
</evidence>
<dbReference type="InterPro" id="IPR029052">
    <property type="entry name" value="Metallo-depent_PP-like"/>
</dbReference>
<evidence type="ECO:0000256" key="13">
    <source>
        <dbReference type="SAM" id="SignalP"/>
    </source>
</evidence>
<feature type="domain" description="Calcineurin-like phosphoesterase" evidence="14">
    <location>
        <begin position="42"/>
        <end position="269"/>
    </location>
</feature>
<dbReference type="SUPFAM" id="SSF56300">
    <property type="entry name" value="Metallo-dependent phosphatases"/>
    <property type="match status" value="1"/>
</dbReference>
<dbReference type="AlphaFoldDB" id="A0A2H3JWV4"/>
<dbReference type="PIRSF" id="PIRSF027093">
    <property type="entry name" value="EndopolyPtase_N1"/>
    <property type="match status" value="1"/>
</dbReference>
<feature type="signal peptide" evidence="13">
    <location>
        <begin position="1"/>
        <end position="22"/>
    </location>
</feature>